<dbReference type="OrthoDB" id="416253at2759"/>
<comment type="similarity">
    <text evidence="1">Belongs to the aldo/keto reductase family.</text>
</comment>
<comment type="caution">
    <text evidence="7">The sequence shown here is derived from an EMBL/GenBank/DDBJ whole genome shotgun (WGS) entry which is preliminary data.</text>
</comment>
<keyword evidence="8" id="KW-1185">Reference proteome</keyword>
<dbReference type="PANTHER" id="PTHR43827">
    <property type="entry name" value="2,5-DIKETO-D-GLUCONIC ACID REDUCTASE"/>
    <property type="match status" value="1"/>
</dbReference>
<evidence type="ECO:0000256" key="5">
    <source>
        <dbReference type="PIRSR" id="PIRSR000097-3"/>
    </source>
</evidence>
<dbReference type="PANTHER" id="PTHR43827:SF13">
    <property type="entry name" value="ALDO_KETO REDUCTASE FAMILY PROTEIN"/>
    <property type="match status" value="1"/>
</dbReference>
<protein>
    <submittedName>
        <fullName evidence="7">Aldo/keto reductase</fullName>
    </submittedName>
</protein>
<evidence type="ECO:0000256" key="1">
    <source>
        <dbReference type="ARBA" id="ARBA00007905"/>
    </source>
</evidence>
<dbReference type="EMBL" id="MU006089">
    <property type="protein sequence ID" value="KAF2842978.1"/>
    <property type="molecule type" value="Genomic_DNA"/>
</dbReference>
<dbReference type="PROSITE" id="PS00062">
    <property type="entry name" value="ALDOKETO_REDUCTASE_2"/>
    <property type="match status" value="1"/>
</dbReference>
<evidence type="ECO:0000313" key="7">
    <source>
        <dbReference type="EMBL" id="KAF2842978.1"/>
    </source>
</evidence>
<evidence type="ECO:0000256" key="2">
    <source>
        <dbReference type="ARBA" id="ARBA00023002"/>
    </source>
</evidence>
<feature type="domain" description="NADP-dependent oxidoreductase" evidence="6">
    <location>
        <begin position="36"/>
        <end position="271"/>
    </location>
</feature>
<dbReference type="GO" id="GO:0016491">
    <property type="term" value="F:oxidoreductase activity"/>
    <property type="evidence" value="ECO:0007669"/>
    <property type="project" value="UniProtKB-KW"/>
</dbReference>
<feature type="binding site" evidence="4">
    <location>
        <position position="118"/>
    </location>
    <ligand>
        <name>substrate</name>
    </ligand>
</feature>
<dbReference type="InterPro" id="IPR020471">
    <property type="entry name" value="AKR"/>
</dbReference>
<feature type="active site" description="Proton donor" evidence="3">
    <location>
        <position position="58"/>
    </location>
</feature>
<feature type="site" description="Lowers pKa of active site Tyr" evidence="5">
    <location>
        <position position="83"/>
    </location>
</feature>
<gene>
    <name evidence="7" type="ORF">M501DRAFT_925232</name>
</gene>
<dbReference type="Proteomes" id="UP000799429">
    <property type="component" value="Unassembled WGS sequence"/>
</dbReference>
<dbReference type="PIRSF" id="PIRSF000097">
    <property type="entry name" value="AKR"/>
    <property type="match status" value="1"/>
</dbReference>
<reference evidence="7" key="1">
    <citation type="journal article" date="2020" name="Stud. Mycol.">
        <title>101 Dothideomycetes genomes: a test case for predicting lifestyles and emergence of pathogens.</title>
        <authorList>
            <person name="Haridas S."/>
            <person name="Albert R."/>
            <person name="Binder M."/>
            <person name="Bloem J."/>
            <person name="Labutti K."/>
            <person name="Salamov A."/>
            <person name="Andreopoulos B."/>
            <person name="Baker S."/>
            <person name="Barry K."/>
            <person name="Bills G."/>
            <person name="Bluhm B."/>
            <person name="Cannon C."/>
            <person name="Castanera R."/>
            <person name="Culley D."/>
            <person name="Daum C."/>
            <person name="Ezra D."/>
            <person name="Gonzalez J."/>
            <person name="Henrissat B."/>
            <person name="Kuo A."/>
            <person name="Liang C."/>
            <person name="Lipzen A."/>
            <person name="Lutzoni F."/>
            <person name="Magnuson J."/>
            <person name="Mondo S."/>
            <person name="Nolan M."/>
            <person name="Ohm R."/>
            <person name="Pangilinan J."/>
            <person name="Park H.-J."/>
            <person name="Ramirez L."/>
            <person name="Alfaro M."/>
            <person name="Sun H."/>
            <person name="Tritt A."/>
            <person name="Yoshinaga Y."/>
            <person name="Zwiers L.-H."/>
            <person name="Turgeon B."/>
            <person name="Goodwin S."/>
            <person name="Spatafora J."/>
            <person name="Crous P."/>
            <person name="Grigoriev I."/>
        </authorList>
    </citation>
    <scope>NUCLEOTIDE SEQUENCE</scope>
    <source>
        <strain evidence="7">CBS 101060</strain>
    </source>
</reference>
<dbReference type="CDD" id="cd19071">
    <property type="entry name" value="AKR_AKR1-5-like"/>
    <property type="match status" value="1"/>
</dbReference>
<dbReference type="FunFam" id="3.20.20.100:FF:000015">
    <property type="entry name" value="Oxidoreductase, aldo/keto reductase family"/>
    <property type="match status" value="1"/>
</dbReference>
<dbReference type="AlphaFoldDB" id="A0A9P4SHW8"/>
<evidence type="ECO:0000256" key="4">
    <source>
        <dbReference type="PIRSR" id="PIRSR000097-2"/>
    </source>
</evidence>
<keyword evidence="2" id="KW-0560">Oxidoreductase</keyword>
<name>A0A9P4SHW8_9PEZI</name>
<dbReference type="InterPro" id="IPR018170">
    <property type="entry name" value="Aldo/ket_reductase_CS"/>
</dbReference>
<evidence type="ECO:0000256" key="3">
    <source>
        <dbReference type="PIRSR" id="PIRSR000097-1"/>
    </source>
</evidence>
<evidence type="ECO:0000259" key="6">
    <source>
        <dbReference type="Pfam" id="PF00248"/>
    </source>
</evidence>
<dbReference type="InterPro" id="IPR036812">
    <property type="entry name" value="NAD(P)_OxRdtase_dom_sf"/>
</dbReference>
<accession>A0A9P4SHW8</accession>
<dbReference type="PROSITE" id="PS00798">
    <property type="entry name" value="ALDOKETO_REDUCTASE_1"/>
    <property type="match status" value="1"/>
</dbReference>
<dbReference type="InterPro" id="IPR023210">
    <property type="entry name" value="NADP_OxRdtase_dom"/>
</dbReference>
<evidence type="ECO:0000313" key="8">
    <source>
        <dbReference type="Proteomes" id="UP000799429"/>
    </source>
</evidence>
<dbReference type="Gene3D" id="3.20.20.100">
    <property type="entry name" value="NADP-dependent oxidoreductase domain"/>
    <property type="match status" value="1"/>
</dbReference>
<organism evidence="7 8">
    <name type="scientific">Patellaria atrata CBS 101060</name>
    <dbReference type="NCBI Taxonomy" id="1346257"/>
    <lineage>
        <taxon>Eukaryota</taxon>
        <taxon>Fungi</taxon>
        <taxon>Dikarya</taxon>
        <taxon>Ascomycota</taxon>
        <taxon>Pezizomycotina</taxon>
        <taxon>Dothideomycetes</taxon>
        <taxon>Dothideomycetes incertae sedis</taxon>
        <taxon>Patellariales</taxon>
        <taxon>Patellariaceae</taxon>
        <taxon>Patellaria</taxon>
    </lineage>
</organism>
<dbReference type="Pfam" id="PF00248">
    <property type="entry name" value="Aldo_ket_red"/>
    <property type="match status" value="1"/>
</dbReference>
<dbReference type="PRINTS" id="PR00069">
    <property type="entry name" value="ALDKETRDTASE"/>
</dbReference>
<sequence>MSSHKPLTLMTRLALPNSTLSIPVIGFGVYQSHGDTCLRSCKTALENGYRHIDTAQYYANEAEIGTALRHSNIPRSELFITSKILTPRKDPEATYSSIVNSVHKLAGEEGYVDLFLIHSPNCGVEGRKMLWTALEGAKEEGLVRAIGVSNYAPSHLDELRTYARSWPPAVNQIELHPFCQQRSAVKYCEANGIVVEAYCPLVRNQRSTDGTLIAVAEKRDVSVAQVLIRYCLQKGWVPLPKSDTPVRIKENVDVFGFELDGEDMERLDRLDEGSRGAIVEAVEE</sequence>
<dbReference type="PROSITE" id="PS00063">
    <property type="entry name" value="ALDOKETO_REDUCTASE_3"/>
    <property type="match status" value="1"/>
</dbReference>
<proteinExistence type="inferred from homology"/>
<dbReference type="SUPFAM" id="SSF51430">
    <property type="entry name" value="NAD(P)-linked oxidoreductase"/>
    <property type="match status" value="1"/>
</dbReference>